<dbReference type="HOGENOM" id="CLU_2895594_0_0_7"/>
<sequence>MWIRWNIWWNDIPQGMTYLMFNQAGIPVQWLPSCVRIDTKFDMDVNIVQMEMLKCIVDVYFR</sequence>
<name>W4LW32_ENTF1</name>
<proteinExistence type="predicted"/>
<dbReference type="EMBL" id="AZHW01000217">
    <property type="protein sequence ID" value="ETX01592.1"/>
    <property type="molecule type" value="Genomic_DNA"/>
</dbReference>
<accession>W4LW32</accession>
<organism evidence="1 2">
    <name type="scientific">Entotheonella factor</name>
    <dbReference type="NCBI Taxonomy" id="1429438"/>
    <lineage>
        <taxon>Bacteria</taxon>
        <taxon>Pseudomonadati</taxon>
        <taxon>Nitrospinota/Tectimicrobiota group</taxon>
        <taxon>Candidatus Tectimicrobiota</taxon>
        <taxon>Candidatus Entotheonellia</taxon>
        <taxon>Candidatus Entotheonellales</taxon>
        <taxon>Candidatus Entotheonellaceae</taxon>
        <taxon>Candidatus Entotheonella</taxon>
    </lineage>
</organism>
<reference evidence="1 2" key="1">
    <citation type="journal article" date="2014" name="Nature">
        <title>An environmental bacterial taxon with a large and distinct metabolic repertoire.</title>
        <authorList>
            <person name="Wilson M.C."/>
            <person name="Mori T."/>
            <person name="Ruckert C."/>
            <person name="Uria A.R."/>
            <person name="Helf M.J."/>
            <person name="Takada K."/>
            <person name="Gernert C."/>
            <person name="Steffens U.A."/>
            <person name="Heycke N."/>
            <person name="Schmitt S."/>
            <person name="Rinke C."/>
            <person name="Helfrich E.J."/>
            <person name="Brachmann A.O."/>
            <person name="Gurgui C."/>
            <person name="Wakimoto T."/>
            <person name="Kracht M."/>
            <person name="Crusemann M."/>
            <person name="Hentschel U."/>
            <person name="Abe I."/>
            <person name="Matsunaga S."/>
            <person name="Kalinowski J."/>
            <person name="Takeyama H."/>
            <person name="Piel J."/>
        </authorList>
    </citation>
    <scope>NUCLEOTIDE SEQUENCE [LARGE SCALE GENOMIC DNA]</scope>
    <source>
        <strain evidence="2">TSY1</strain>
    </source>
</reference>
<gene>
    <name evidence="1" type="ORF">ETSY1_06830</name>
</gene>
<protein>
    <submittedName>
        <fullName evidence="1">Uncharacterized protein</fullName>
    </submittedName>
</protein>
<comment type="caution">
    <text evidence="1">The sequence shown here is derived from an EMBL/GenBank/DDBJ whole genome shotgun (WGS) entry which is preliminary data.</text>
</comment>
<dbReference type="Proteomes" id="UP000019141">
    <property type="component" value="Unassembled WGS sequence"/>
</dbReference>
<dbReference type="AlphaFoldDB" id="W4LW32"/>
<keyword evidence="2" id="KW-1185">Reference proteome</keyword>
<evidence type="ECO:0000313" key="2">
    <source>
        <dbReference type="Proteomes" id="UP000019141"/>
    </source>
</evidence>
<evidence type="ECO:0000313" key="1">
    <source>
        <dbReference type="EMBL" id="ETX01592.1"/>
    </source>
</evidence>